<feature type="region of interest" description="Disordered" evidence="1">
    <location>
        <begin position="547"/>
        <end position="578"/>
    </location>
</feature>
<feature type="compositionally biased region" description="Low complexity" evidence="1">
    <location>
        <begin position="391"/>
        <end position="411"/>
    </location>
</feature>
<evidence type="ECO:0000256" key="1">
    <source>
        <dbReference type="SAM" id="MobiDB-lite"/>
    </source>
</evidence>
<evidence type="ECO:0000259" key="2">
    <source>
        <dbReference type="PROSITE" id="PS50888"/>
    </source>
</evidence>
<evidence type="ECO:0000313" key="4">
    <source>
        <dbReference type="Proteomes" id="UP000037510"/>
    </source>
</evidence>
<dbReference type="PROSITE" id="PS50888">
    <property type="entry name" value="BHLH"/>
    <property type="match status" value="1"/>
</dbReference>
<protein>
    <submittedName>
        <fullName evidence="3">Steroid receptor coactivator</fullName>
    </submittedName>
</protein>
<dbReference type="Gene3D" id="3.30.450.20">
    <property type="entry name" value="PAS domain"/>
    <property type="match status" value="2"/>
</dbReference>
<organism evidence="3 4">
    <name type="scientific">Operophtera brumata</name>
    <name type="common">Winter moth</name>
    <name type="synonym">Phalaena brumata</name>
    <dbReference type="NCBI Taxonomy" id="104452"/>
    <lineage>
        <taxon>Eukaryota</taxon>
        <taxon>Metazoa</taxon>
        <taxon>Ecdysozoa</taxon>
        <taxon>Arthropoda</taxon>
        <taxon>Hexapoda</taxon>
        <taxon>Insecta</taxon>
        <taxon>Pterygota</taxon>
        <taxon>Neoptera</taxon>
        <taxon>Endopterygota</taxon>
        <taxon>Lepidoptera</taxon>
        <taxon>Glossata</taxon>
        <taxon>Ditrysia</taxon>
        <taxon>Geometroidea</taxon>
        <taxon>Geometridae</taxon>
        <taxon>Larentiinae</taxon>
        <taxon>Operophtera</taxon>
    </lineage>
</organism>
<dbReference type="EMBL" id="JTDY01000089">
    <property type="protein sequence ID" value="KOB78944.1"/>
    <property type="molecule type" value="Genomic_DNA"/>
</dbReference>
<reference evidence="3 4" key="1">
    <citation type="journal article" date="2015" name="Genome Biol. Evol.">
        <title>The genome of winter moth (Operophtera brumata) provides a genomic perspective on sexual dimorphism and phenology.</title>
        <authorList>
            <person name="Derks M.F."/>
            <person name="Smit S."/>
            <person name="Salis L."/>
            <person name="Schijlen E."/>
            <person name="Bossers A."/>
            <person name="Mateman C."/>
            <person name="Pijl A.S."/>
            <person name="de Ridder D."/>
            <person name="Groenen M.A."/>
            <person name="Visser M.E."/>
            <person name="Megens H.J."/>
        </authorList>
    </citation>
    <scope>NUCLEOTIDE SEQUENCE [LARGE SCALE GENOMIC DNA]</scope>
    <source>
        <strain evidence="3">WM2013NL</strain>
        <tissue evidence="3">Head and thorax</tissue>
    </source>
</reference>
<feature type="region of interest" description="Disordered" evidence="1">
    <location>
        <begin position="502"/>
        <end position="532"/>
    </location>
</feature>
<dbReference type="InterPro" id="IPR036638">
    <property type="entry name" value="HLH_DNA-bd_sf"/>
</dbReference>
<dbReference type="GO" id="GO:0005634">
    <property type="term" value="C:nucleus"/>
    <property type="evidence" value="ECO:0007669"/>
    <property type="project" value="InterPro"/>
</dbReference>
<dbReference type="InterPro" id="IPR011598">
    <property type="entry name" value="bHLH_dom"/>
</dbReference>
<dbReference type="GO" id="GO:0046983">
    <property type="term" value="F:protein dimerization activity"/>
    <property type="evidence" value="ECO:0007669"/>
    <property type="project" value="InterPro"/>
</dbReference>
<dbReference type="PANTHER" id="PTHR10684:SF4">
    <property type="entry name" value="TAIMAN, ISOFORM G"/>
    <property type="match status" value="1"/>
</dbReference>
<feature type="compositionally biased region" description="Polar residues" evidence="1">
    <location>
        <begin position="562"/>
        <end position="572"/>
    </location>
</feature>
<dbReference type="STRING" id="104452.A0A0L7LU88"/>
<feature type="compositionally biased region" description="Low complexity" evidence="1">
    <location>
        <begin position="502"/>
        <end position="529"/>
    </location>
</feature>
<dbReference type="AlphaFoldDB" id="A0A0L7LU88"/>
<proteinExistence type="predicted"/>
<dbReference type="InterPro" id="IPR017426">
    <property type="entry name" value="Nuclear_rcpt_coactivator"/>
</dbReference>
<name>A0A0L7LU88_OPEBR</name>
<comment type="caution">
    <text evidence="3">The sequence shown here is derived from an EMBL/GenBank/DDBJ whole genome shotgun (WGS) entry which is preliminary data.</text>
</comment>
<dbReference type="GO" id="GO:0045944">
    <property type="term" value="P:positive regulation of transcription by RNA polymerase II"/>
    <property type="evidence" value="ECO:0007669"/>
    <property type="project" value="TreeGrafter"/>
</dbReference>
<gene>
    <name evidence="3" type="ORF">OBRU01_00447</name>
</gene>
<keyword evidence="3" id="KW-0675">Receptor</keyword>
<feature type="compositionally biased region" description="Low complexity" evidence="1">
    <location>
        <begin position="452"/>
        <end position="471"/>
    </location>
</feature>
<feature type="non-terminal residue" evidence="3">
    <location>
        <position position="1"/>
    </location>
</feature>
<dbReference type="GO" id="GO:0016922">
    <property type="term" value="F:nuclear receptor binding"/>
    <property type="evidence" value="ECO:0007669"/>
    <property type="project" value="TreeGrafter"/>
</dbReference>
<dbReference type="GO" id="GO:0003713">
    <property type="term" value="F:transcription coactivator activity"/>
    <property type="evidence" value="ECO:0007669"/>
    <property type="project" value="InterPro"/>
</dbReference>
<feature type="region of interest" description="Disordered" evidence="1">
    <location>
        <begin position="313"/>
        <end position="420"/>
    </location>
</feature>
<dbReference type="Gene3D" id="4.10.280.10">
    <property type="entry name" value="Helix-loop-helix DNA-binding domain"/>
    <property type="match status" value="1"/>
</dbReference>
<feature type="non-terminal residue" evidence="3">
    <location>
        <position position="578"/>
    </location>
</feature>
<feature type="domain" description="BHLH" evidence="2">
    <location>
        <begin position="1"/>
        <end position="50"/>
    </location>
</feature>
<evidence type="ECO:0000313" key="3">
    <source>
        <dbReference type="EMBL" id="KOB78944.1"/>
    </source>
</evidence>
<accession>A0A0L7LU88</accession>
<feature type="region of interest" description="Disordered" evidence="1">
    <location>
        <begin position="432"/>
        <end position="481"/>
    </location>
</feature>
<keyword evidence="4" id="KW-1185">Reference proteome</keyword>
<dbReference type="Proteomes" id="UP000037510">
    <property type="component" value="Unassembled WGS sequence"/>
</dbReference>
<dbReference type="Pfam" id="PF14598">
    <property type="entry name" value="PAS_11"/>
    <property type="match status" value="1"/>
</dbReference>
<dbReference type="PANTHER" id="PTHR10684">
    <property type="entry name" value="NUCLEAR RECEPTOR COACTIVATOR"/>
    <property type="match status" value="1"/>
</dbReference>
<dbReference type="GO" id="GO:0032870">
    <property type="term" value="P:cellular response to hormone stimulus"/>
    <property type="evidence" value="ECO:0007669"/>
    <property type="project" value="TreeGrafter"/>
</dbReference>
<sequence length="578" mass="62700">NKCHNEKKRRELENETINQLEELLGTCLAEVKQPDKNGIVREATRQIQEALKHYTGSLEWILLEINSKGEIECVTENIKDLILRDRTELYKKSIYSLVHVKDHAKLRPLLRCIQTYNWSSGETDKFQAIQAVQYVIMQGVNVMYCVCCSVVEAVIHASPVRGSSEEAGSVMCVIRRCEDASAALPPVGGGPPAITAKQQDHIVFRLDCNFSILCMNIAILLACDLSGVENFSNTPVSLVGTRYLELVDSGDRARVASHLAEAACLPAPPALSEPFRLRVAADRPPIRVSARSRLFRAKPSSGESDFIMSTHSVLGDDDMEVMDGGSRTPPLGGPMMPSEDEEATGSETSAPHTPHTPLTPMSPLHTPQSHSRPSPHGPHPPHVQHAHASHQQHPQHSQHQPQTSQHSHMSPATHSHQQGHTNLLSKVRMLSEKTDDDAEDSRRNSNENRGVSQPSALLSQLLSNSNGPNNGRSQDASDSYLERIGGIKRKFEEAKGMTLNVSSSAGAASVASSAASSSAPSPAAGSSPGMSPLCQKNQILVSLLAKQQTTPTTPLPLPNPRSILQTTPSSSKVCLEFP</sequence>